<keyword evidence="1" id="KW-0175">Coiled coil</keyword>
<feature type="coiled-coil region" evidence="1">
    <location>
        <begin position="66"/>
        <end position="98"/>
    </location>
</feature>
<dbReference type="Proteomes" id="UP000282957">
    <property type="component" value="Unassembled WGS sequence"/>
</dbReference>
<comment type="caution">
    <text evidence="2">The sequence shown here is derived from an EMBL/GenBank/DDBJ whole genome shotgun (WGS) entry which is preliminary data.</text>
</comment>
<name>A0A437M1B0_9PROT</name>
<evidence type="ECO:0000313" key="3">
    <source>
        <dbReference type="Proteomes" id="UP000282957"/>
    </source>
</evidence>
<dbReference type="AlphaFoldDB" id="A0A437M1B0"/>
<dbReference type="RefSeq" id="WP_127789875.1">
    <property type="nucleotide sequence ID" value="NZ_SACL01000011.1"/>
</dbReference>
<gene>
    <name evidence="2" type="ORF">EOD42_22640</name>
</gene>
<protein>
    <submittedName>
        <fullName evidence="2">Uncharacterized protein</fullName>
    </submittedName>
</protein>
<reference evidence="2 3" key="1">
    <citation type="submission" date="2019-01" db="EMBL/GenBank/DDBJ databases">
        <authorList>
            <person name="Chen W.-M."/>
        </authorList>
    </citation>
    <scope>NUCLEOTIDE SEQUENCE [LARGE SCALE GENOMIC DNA]</scope>
    <source>
        <strain evidence="2 3">CCP-6</strain>
    </source>
</reference>
<organism evidence="2 3">
    <name type="scientific">Rhodovarius crocodyli</name>
    <dbReference type="NCBI Taxonomy" id="1979269"/>
    <lineage>
        <taxon>Bacteria</taxon>
        <taxon>Pseudomonadati</taxon>
        <taxon>Pseudomonadota</taxon>
        <taxon>Alphaproteobacteria</taxon>
        <taxon>Acetobacterales</taxon>
        <taxon>Roseomonadaceae</taxon>
        <taxon>Rhodovarius</taxon>
    </lineage>
</organism>
<evidence type="ECO:0000313" key="2">
    <source>
        <dbReference type="EMBL" id="RVT91457.1"/>
    </source>
</evidence>
<proteinExistence type="predicted"/>
<keyword evidence="3" id="KW-1185">Reference proteome</keyword>
<accession>A0A437M1B0</accession>
<dbReference type="OrthoDB" id="8908146at2"/>
<sequence>MFALLPLLMGVLPSAAEWIGKLIAGERGAAVAESLTGVVQQVVGSSDPAEAQRFLDTNPGAVTELRVQLQRVLAENEVELAKQRNATLEIEAQNTADARSRDVEVVRAGGSTRMRDTVAISTIVVFILSATGSVTAIMLSADSIMVALVNVILGATIGGYNNTVNFFLGSSLGSTSNVQTTSTAVRIRPNPS</sequence>
<dbReference type="EMBL" id="SACL01000011">
    <property type="protein sequence ID" value="RVT91457.1"/>
    <property type="molecule type" value="Genomic_DNA"/>
</dbReference>
<evidence type="ECO:0000256" key="1">
    <source>
        <dbReference type="SAM" id="Coils"/>
    </source>
</evidence>